<dbReference type="SUPFAM" id="SSF51735">
    <property type="entry name" value="NAD(P)-binding Rossmann-fold domains"/>
    <property type="match status" value="1"/>
</dbReference>
<protein>
    <submittedName>
        <fullName evidence="2">Uncharacterized protein</fullName>
    </submittedName>
</protein>
<evidence type="ECO:0000313" key="3">
    <source>
        <dbReference type="Proteomes" id="UP001485043"/>
    </source>
</evidence>
<dbReference type="Gene3D" id="3.40.50.720">
    <property type="entry name" value="NAD(P)-binding Rossmann-like Domain"/>
    <property type="match status" value="1"/>
</dbReference>
<evidence type="ECO:0000256" key="1">
    <source>
        <dbReference type="ARBA" id="ARBA00023002"/>
    </source>
</evidence>
<evidence type="ECO:0000313" key="2">
    <source>
        <dbReference type="EMBL" id="KAK9861824.1"/>
    </source>
</evidence>
<gene>
    <name evidence="2" type="ORF">WJX84_007134</name>
</gene>
<dbReference type="PANTHER" id="PTHR43157">
    <property type="entry name" value="PHOSPHATIDYLINOSITOL-GLYCAN BIOSYNTHESIS CLASS F PROTEIN-RELATED"/>
    <property type="match status" value="1"/>
</dbReference>
<dbReference type="InterPro" id="IPR002347">
    <property type="entry name" value="SDR_fam"/>
</dbReference>
<dbReference type="EMBL" id="JALJOV010000696">
    <property type="protein sequence ID" value="KAK9861824.1"/>
    <property type="molecule type" value="Genomic_DNA"/>
</dbReference>
<keyword evidence="1" id="KW-0560">Oxidoreductase</keyword>
<dbReference type="InterPro" id="IPR036291">
    <property type="entry name" value="NAD(P)-bd_dom_sf"/>
</dbReference>
<name>A0AAW1SZX8_9CHLO</name>
<dbReference type="AlphaFoldDB" id="A0AAW1SZX8"/>
<organism evidence="2 3">
    <name type="scientific">Apatococcus fuscideae</name>
    <dbReference type="NCBI Taxonomy" id="2026836"/>
    <lineage>
        <taxon>Eukaryota</taxon>
        <taxon>Viridiplantae</taxon>
        <taxon>Chlorophyta</taxon>
        <taxon>core chlorophytes</taxon>
        <taxon>Trebouxiophyceae</taxon>
        <taxon>Chlorellales</taxon>
        <taxon>Chlorellaceae</taxon>
        <taxon>Apatococcus</taxon>
    </lineage>
</organism>
<proteinExistence type="predicted"/>
<dbReference type="Proteomes" id="UP001485043">
    <property type="component" value="Unassembled WGS sequence"/>
</dbReference>
<dbReference type="GO" id="GO:0016491">
    <property type="term" value="F:oxidoreductase activity"/>
    <property type="evidence" value="ECO:0007669"/>
    <property type="project" value="UniProtKB-KW"/>
</dbReference>
<dbReference type="Pfam" id="PF00106">
    <property type="entry name" value="adh_short"/>
    <property type="match status" value="1"/>
</dbReference>
<sequence length="270" mass="29511">MATRNPDKANEAIAEIKKEVGQHANIEFLQVDLTDFSSVKRAASKMDGRPINVLVNNASVAAPKDDLGRKTIDGFEITMQTNHFGPFLLTKLLTKNVASAAPSRIIYQAASGESMATLNWDDLEGKQKEDSTLIGEYAQTKLMNIMIAKDMNKRLEGTGIDVIACQPGVSHSAIYSKADTSKPDVKAIDINQKLAGQSQERGAIPLLYCCTAPDLQGKGGVYIGPKYFKGPINLNIGQTKEREPKNAEAQNPIACARLYDMTEEIMQPFY</sequence>
<keyword evidence="3" id="KW-1185">Reference proteome</keyword>
<reference evidence="2 3" key="1">
    <citation type="journal article" date="2024" name="Nat. Commun.">
        <title>Phylogenomics reveals the evolutionary origins of lichenization in chlorophyte algae.</title>
        <authorList>
            <person name="Puginier C."/>
            <person name="Libourel C."/>
            <person name="Otte J."/>
            <person name="Skaloud P."/>
            <person name="Haon M."/>
            <person name="Grisel S."/>
            <person name="Petersen M."/>
            <person name="Berrin J.G."/>
            <person name="Delaux P.M."/>
            <person name="Dal Grande F."/>
            <person name="Keller J."/>
        </authorList>
    </citation>
    <scope>NUCLEOTIDE SEQUENCE [LARGE SCALE GENOMIC DNA]</scope>
    <source>
        <strain evidence="2 3">SAG 2523</strain>
    </source>
</reference>
<accession>A0AAW1SZX8</accession>
<comment type="caution">
    <text evidence="2">The sequence shown here is derived from an EMBL/GenBank/DDBJ whole genome shotgun (WGS) entry which is preliminary data.</text>
</comment>
<dbReference type="PANTHER" id="PTHR43157:SF31">
    <property type="entry name" value="PHOSPHATIDYLINOSITOL-GLYCAN BIOSYNTHESIS CLASS F PROTEIN"/>
    <property type="match status" value="1"/>
</dbReference>